<dbReference type="Proteomes" id="UP000377595">
    <property type="component" value="Unassembled WGS sequence"/>
</dbReference>
<evidence type="ECO:0000313" key="2">
    <source>
        <dbReference type="Proteomes" id="UP000377595"/>
    </source>
</evidence>
<organism evidence="1 2">
    <name type="scientific">Acrocarpospora pleiomorpha</name>
    <dbReference type="NCBI Taxonomy" id="90975"/>
    <lineage>
        <taxon>Bacteria</taxon>
        <taxon>Bacillati</taxon>
        <taxon>Actinomycetota</taxon>
        <taxon>Actinomycetes</taxon>
        <taxon>Streptosporangiales</taxon>
        <taxon>Streptosporangiaceae</taxon>
        <taxon>Acrocarpospora</taxon>
    </lineage>
</organism>
<keyword evidence="2" id="KW-1185">Reference proteome</keyword>
<name>A0A5M3XQC6_9ACTN</name>
<gene>
    <name evidence="1" type="ORF">Aple_059390</name>
</gene>
<dbReference type="AlphaFoldDB" id="A0A5M3XQC6"/>
<accession>A0A5M3XQC6</accession>
<sequence>MTGPESALEGLWLQRYRLRVELVGRQYTVGASTVWAQGEDPVGMILRAVSW</sequence>
<comment type="caution">
    <text evidence="1">The sequence shown here is derived from an EMBL/GenBank/DDBJ whole genome shotgun (WGS) entry which is preliminary data.</text>
</comment>
<reference evidence="1 2" key="1">
    <citation type="submission" date="2019-10" db="EMBL/GenBank/DDBJ databases">
        <title>Whole genome shotgun sequence of Acrocarpospora pleiomorpha NBRC 16267.</title>
        <authorList>
            <person name="Ichikawa N."/>
            <person name="Kimura A."/>
            <person name="Kitahashi Y."/>
            <person name="Komaki H."/>
            <person name="Oguchi A."/>
        </authorList>
    </citation>
    <scope>NUCLEOTIDE SEQUENCE [LARGE SCALE GENOMIC DNA]</scope>
    <source>
        <strain evidence="1 2">NBRC 16267</strain>
    </source>
</reference>
<evidence type="ECO:0000313" key="1">
    <source>
        <dbReference type="EMBL" id="GES23040.1"/>
    </source>
</evidence>
<proteinExistence type="predicted"/>
<protein>
    <submittedName>
        <fullName evidence="1">Uncharacterized protein</fullName>
    </submittedName>
</protein>
<dbReference type="EMBL" id="BLAF01000037">
    <property type="protein sequence ID" value="GES23040.1"/>
    <property type="molecule type" value="Genomic_DNA"/>
</dbReference>